<feature type="chain" id="PRO_5021007924" description="peptidylprolyl isomerase" evidence="4">
    <location>
        <begin position="22"/>
        <end position="236"/>
    </location>
</feature>
<sequence length="236" mass="24241">MMNLRSLFARAALMAGVASLAACGGGGGDSPAPAPAPQVVGSPNPKPTAPTTACSAAGIAAAKLTTNAAVCMLTSDGEIVFELRADKAPVSVANFLKYVKDGFYTNTIFHRVSKVTGVQVVQGGGFATGTVAKAATYPAIVLESENGLKNVRGSLAMARTDVADSATSQFYINTADNSGTLDFKATTPATKNGYAVYGSVISGIDTIDKIYAEPVLNAAREVPAVEVLIYWAQQIQ</sequence>
<dbReference type="InParanoid" id="A0A4V6PV63"/>
<comment type="caution">
    <text evidence="6">The sequence shown here is derived from an EMBL/GenBank/DDBJ whole genome shotgun (WGS) entry which is preliminary data.</text>
</comment>
<evidence type="ECO:0000256" key="3">
    <source>
        <dbReference type="ARBA" id="ARBA00023235"/>
    </source>
</evidence>
<gene>
    <name evidence="6" type="ORF">DES47_102149</name>
</gene>
<evidence type="ECO:0000313" key="6">
    <source>
        <dbReference type="EMBL" id="TDP72404.1"/>
    </source>
</evidence>
<dbReference type="PROSITE" id="PS50072">
    <property type="entry name" value="CSA_PPIASE_2"/>
    <property type="match status" value="1"/>
</dbReference>
<dbReference type="Proteomes" id="UP000295361">
    <property type="component" value="Unassembled WGS sequence"/>
</dbReference>
<proteinExistence type="predicted"/>
<keyword evidence="2" id="KW-0697">Rotamase</keyword>
<evidence type="ECO:0000256" key="2">
    <source>
        <dbReference type="ARBA" id="ARBA00023110"/>
    </source>
</evidence>
<keyword evidence="3 6" id="KW-0413">Isomerase</keyword>
<dbReference type="InterPro" id="IPR002130">
    <property type="entry name" value="Cyclophilin-type_PPIase_dom"/>
</dbReference>
<dbReference type="InterPro" id="IPR044665">
    <property type="entry name" value="E_coli_cyclophilin_A-like"/>
</dbReference>
<dbReference type="EC" id="5.2.1.8" evidence="1"/>
<dbReference type="EMBL" id="SNXS01000002">
    <property type="protein sequence ID" value="TDP72404.1"/>
    <property type="molecule type" value="Genomic_DNA"/>
</dbReference>
<dbReference type="Gene3D" id="2.40.100.10">
    <property type="entry name" value="Cyclophilin-like"/>
    <property type="match status" value="1"/>
</dbReference>
<reference evidence="6 7" key="1">
    <citation type="submission" date="2019-03" db="EMBL/GenBank/DDBJ databases">
        <title>Genomic Encyclopedia of Type Strains, Phase IV (KMG-IV): sequencing the most valuable type-strain genomes for metagenomic binning, comparative biology and taxonomic classification.</title>
        <authorList>
            <person name="Goeker M."/>
        </authorList>
    </citation>
    <scope>NUCLEOTIDE SEQUENCE [LARGE SCALE GENOMIC DNA]</scope>
    <source>
        <strain evidence="6 7">DSM 16998</strain>
    </source>
</reference>
<accession>A0A4V6PV63</accession>
<evidence type="ECO:0000313" key="7">
    <source>
        <dbReference type="Proteomes" id="UP000295361"/>
    </source>
</evidence>
<keyword evidence="4" id="KW-0732">Signal</keyword>
<dbReference type="PROSITE" id="PS51257">
    <property type="entry name" value="PROKAR_LIPOPROTEIN"/>
    <property type="match status" value="1"/>
</dbReference>
<protein>
    <recommendedName>
        <fullName evidence="1">peptidylprolyl isomerase</fullName>
        <ecNumber evidence="1">5.2.1.8</ecNumber>
    </recommendedName>
</protein>
<evidence type="ECO:0000256" key="4">
    <source>
        <dbReference type="SAM" id="SignalP"/>
    </source>
</evidence>
<dbReference type="AlphaFoldDB" id="A0A4V6PV63"/>
<dbReference type="GO" id="GO:0003755">
    <property type="term" value="F:peptidyl-prolyl cis-trans isomerase activity"/>
    <property type="evidence" value="ECO:0007669"/>
    <property type="project" value="UniProtKB-KW"/>
</dbReference>
<keyword evidence="7" id="KW-1185">Reference proteome</keyword>
<dbReference type="PANTHER" id="PTHR43246">
    <property type="entry name" value="PEPTIDYL-PROLYL CIS-TRANS ISOMERASE CYP38, CHLOROPLASTIC"/>
    <property type="match status" value="1"/>
</dbReference>
<evidence type="ECO:0000256" key="1">
    <source>
        <dbReference type="ARBA" id="ARBA00013194"/>
    </source>
</evidence>
<feature type="signal peptide" evidence="4">
    <location>
        <begin position="1"/>
        <end position="21"/>
    </location>
</feature>
<dbReference type="InterPro" id="IPR029000">
    <property type="entry name" value="Cyclophilin-like_dom_sf"/>
</dbReference>
<evidence type="ECO:0000259" key="5">
    <source>
        <dbReference type="PROSITE" id="PS50072"/>
    </source>
</evidence>
<organism evidence="6 7">
    <name type="scientific">Roseateles toxinivorans</name>
    <dbReference type="NCBI Taxonomy" id="270368"/>
    <lineage>
        <taxon>Bacteria</taxon>
        <taxon>Pseudomonadati</taxon>
        <taxon>Pseudomonadota</taxon>
        <taxon>Betaproteobacteria</taxon>
        <taxon>Burkholderiales</taxon>
        <taxon>Sphaerotilaceae</taxon>
        <taxon>Roseateles</taxon>
    </lineage>
</organism>
<name>A0A4V6PV63_9BURK</name>
<feature type="domain" description="PPIase cyclophilin-type" evidence="5">
    <location>
        <begin position="77"/>
        <end position="234"/>
    </location>
</feature>
<dbReference type="SUPFAM" id="SSF50891">
    <property type="entry name" value="Cyclophilin-like"/>
    <property type="match status" value="1"/>
</dbReference>
<dbReference type="Pfam" id="PF00160">
    <property type="entry name" value="Pro_isomerase"/>
    <property type="match status" value="1"/>
</dbReference>